<protein>
    <submittedName>
        <fullName evidence="1">Uncharacterized protein</fullName>
    </submittedName>
</protein>
<dbReference type="EMBL" id="JAUJEB010000001">
    <property type="protein sequence ID" value="MDN5210722.1"/>
    <property type="molecule type" value="Genomic_DNA"/>
</dbReference>
<gene>
    <name evidence="1" type="ORF">QQ020_01645</name>
</gene>
<dbReference type="Proteomes" id="UP001172083">
    <property type="component" value="Unassembled WGS sequence"/>
</dbReference>
<reference evidence="1" key="1">
    <citation type="submission" date="2023-06" db="EMBL/GenBank/DDBJ databases">
        <title>Genomic of Agaribacillus aureum.</title>
        <authorList>
            <person name="Wang G."/>
        </authorList>
    </citation>
    <scope>NUCLEOTIDE SEQUENCE</scope>
    <source>
        <strain evidence="1">BMA12</strain>
    </source>
</reference>
<proteinExistence type="predicted"/>
<accession>A0ABT8L0X5</accession>
<keyword evidence="2" id="KW-1185">Reference proteome</keyword>
<evidence type="ECO:0000313" key="1">
    <source>
        <dbReference type="EMBL" id="MDN5210722.1"/>
    </source>
</evidence>
<comment type="caution">
    <text evidence="1">The sequence shown here is derived from an EMBL/GenBank/DDBJ whole genome shotgun (WGS) entry which is preliminary data.</text>
</comment>
<name>A0ABT8L0X5_9BACT</name>
<sequence>MLESPKKIHFSKQYQLDEINPKFRRIVVRDYKILYKEVGGTIHVLDIVSIRQPPDILRRK</sequence>
<dbReference type="RefSeq" id="WP_346756063.1">
    <property type="nucleotide sequence ID" value="NZ_JAUJEB010000001.1"/>
</dbReference>
<organism evidence="1 2">
    <name type="scientific">Agaribacillus aureus</name>
    <dbReference type="NCBI Taxonomy" id="3051825"/>
    <lineage>
        <taxon>Bacteria</taxon>
        <taxon>Pseudomonadati</taxon>
        <taxon>Bacteroidota</taxon>
        <taxon>Cytophagia</taxon>
        <taxon>Cytophagales</taxon>
        <taxon>Splendidivirgaceae</taxon>
        <taxon>Agaribacillus</taxon>
    </lineage>
</organism>
<evidence type="ECO:0000313" key="2">
    <source>
        <dbReference type="Proteomes" id="UP001172083"/>
    </source>
</evidence>